<protein>
    <submittedName>
        <fullName evidence="9">MFS transporter</fullName>
    </submittedName>
</protein>
<evidence type="ECO:0000256" key="1">
    <source>
        <dbReference type="ARBA" id="ARBA00004141"/>
    </source>
</evidence>
<feature type="transmembrane region" description="Helical" evidence="7">
    <location>
        <begin position="348"/>
        <end position="368"/>
    </location>
</feature>
<dbReference type="PRINTS" id="PR01036">
    <property type="entry name" value="TCRTETB"/>
</dbReference>
<dbReference type="KEGG" id="mfy:HH212_15610"/>
<accession>A0A7Z2VYK1</accession>
<dbReference type="RefSeq" id="WP_170203307.1">
    <property type="nucleotide sequence ID" value="NZ_CP051685.1"/>
</dbReference>
<organism evidence="9 10">
    <name type="scientific">Massilia forsythiae</name>
    <dbReference type="NCBI Taxonomy" id="2728020"/>
    <lineage>
        <taxon>Bacteria</taxon>
        <taxon>Pseudomonadati</taxon>
        <taxon>Pseudomonadota</taxon>
        <taxon>Betaproteobacteria</taxon>
        <taxon>Burkholderiales</taxon>
        <taxon>Oxalobacteraceae</taxon>
        <taxon>Telluria group</taxon>
        <taxon>Massilia</taxon>
    </lineage>
</organism>
<feature type="transmembrane region" description="Helical" evidence="7">
    <location>
        <begin position="164"/>
        <end position="184"/>
    </location>
</feature>
<feature type="transmembrane region" description="Helical" evidence="7">
    <location>
        <begin position="35"/>
        <end position="54"/>
    </location>
</feature>
<dbReference type="PANTHER" id="PTHR42718:SF9">
    <property type="entry name" value="MAJOR FACILITATOR SUPERFAMILY MULTIDRUG TRANSPORTER MFSC"/>
    <property type="match status" value="1"/>
</dbReference>
<dbReference type="CDD" id="cd17321">
    <property type="entry name" value="MFS_MMR_MDR_like"/>
    <property type="match status" value="1"/>
</dbReference>
<comment type="subcellular location">
    <subcellularLocation>
        <location evidence="1">Membrane</location>
        <topology evidence="1">Multi-pass membrane protein</topology>
    </subcellularLocation>
</comment>
<evidence type="ECO:0000256" key="2">
    <source>
        <dbReference type="ARBA" id="ARBA00022448"/>
    </source>
</evidence>
<feature type="region of interest" description="Disordered" evidence="6">
    <location>
        <begin position="1"/>
        <end position="23"/>
    </location>
</feature>
<dbReference type="SUPFAM" id="SSF103473">
    <property type="entry name" value="MFS general substrate transporter"/>
    <property type="match status" value="1"/>
</dbReference>
<dbReference type="GO" id="GO:0016020">
    <property type="term" value="C:membrane"/>
    <property type="evidence" value="ECO:0007669"/>
    <property type="project" value="UniProtKB-SubCell"/>
</dbReference>
<evidence type="ECO:0000256" key="4">
    <source>
        <dbReference type="ARBA" id="ARBA00022989"/>
    </source>
</evidence>
<proteinExistence type="predicted"/>
<name>A0A7Z2VYK1_9BURK</name>
<keyword evidence="2" id="KW-0813">Transport</keyword>
<evidence type="ECO:0000313" key="9">
    <source>
        <dbReference type="EMBL" id="QJE01280.1"/>
    </source>
</evidence>
<feature type="transmembrane region" description="Helical" evidence="7">
    <location>
        <begin position="222"/>
        <end position="239"/>
    </location>
</feature>
<evidence type="ECO:0000256" key="7">
    <source>
        <dbReference type="SAM" id="Phobius"/>
    </source>
</evidence>
<dbReference type="InterPro" id="IPR011701">
    <property type="entry name" value="MFS"/>
</dbReference>
<dbReference type="EMBL" id="CP051685">
    <property type="protein sequence ID" value="QJE01280.1"/>
    <property type="molecule type" value="Genomic_DNA"/>
</dbReference>
<reference evidence="9 10" key="1">
    <citation type="submission" date="2020-04" db="EMBL/GenBank/DDBJ databases">
        <title>Genome sequencing of novel species.</title>
        <authorList>
            <person name="Heo J."/>
            <person name="Kim S.-J."/>
            <person name="Kim J.-S."/>
            <person name="Hong S.-B."/>
            <person name="Kwon S.-W."/>
        </authorList>
    </citation>
    <scope>NUCLEOTIDE SEQUENCE [LARGE SCALE GENOMIC DNA]</scope>
    <source>
        <strain evidence="9 10">GN2-R2</strain>
    </source>
</reference>
<feature type="transmembrane region" description="Helical" evidence="7">
    <location>
        <begin position="101"/>
        <end position="121"/>
    </location>
</feature>
<dbReference type="InterPro" id="IPR036259">
    <property type="entry name" value="MFS_trans_sf"/>
</dbReference>
<dbReference type="Gene3D" id="1.20.1250.20">
    <property type="entry name" value="MFS general substrate transporter like domains"/>
    <property type="match status" value="1"/>
</dbReference>
<feature type="transmembrane region" description="Helical" evidence="7">
    <location>
        <begin position="324"/>
        <end position="341"/>
    </location>
</feature>
<sequence>MEQPVDTSTAQPAQPLPQAPSAVLQDGLPPGPRGWAILSLAIGVGMSSLDTAIANTALPAMAAQLHAAPADSVWIVNAYQLAMVATLLPIAALAETVGYRRVYVAGMALFTLASLACALAWSLPALIVARLFQGLGASAIMGVNTALLRVVYPAKLHGRGFGNNALVVAVGFAVGPSLASLILAASSWEWLFGINVLPGIVAFFLARKALPESPRASHRFDRLAGLYCVIAFGMAVLALGDGAHRVDYHKLLPEALVACVFFLLLLHRQRRHPAPLLPVDLLRRPMFALSTLTAVCTFAAQALAFVALPFYFESALGRSPIETGFLMTPWPVLVGVMAPLAGRLSDRYSPGLLGGIGLLILSAGLLALLRMPAAPSALDIGWRMAVCGIGFGFFQAPNMKAIMGSAPAARSGSASGIVATARLTGQATGAALVAFCLTISTLQGSWYALGLAAAFAFAASVASFSRLAVAPGAGL</sequence>
<feature type="transmembrane region" description="Helical" evidence="7">
    <location>
        <begin position="417"/>
        <end position="440"/>
    </location>
</feature>
<dbReference type="Proteomes" id="UP000502415">
    <property type="component" value="Chromosome"/>
</dbReference>
<keyword evidence="4 7" id="KW-1133">Transmembrane helix</keyword>
<feature type="transmembrane region" description="Helical" evidence="7">
    <location>
        <begin position="74"/>
        <end position="94"/>
    </location>
</feature>
<dbReference type="InterPro" id="IPR020846">
    <property type="entry name" value="MFS_dom"/>
</dbReference>
<feature type="transmembrane region" description="Helical" evidence="7">
    <location>
        <begin position="287"/>
        <end position="312"/>
    </location>
</feature>
<feature type="transmembrane region" description="Helical" evidence="7">
    <location>
        <begin position="127"/>
        <end position="152"/>
    </location>
</feature>
<keyword evidence="3 7" id="KW-0812">Transmembrane</keyword>
<dbReference type="Pfam" id="PF07690">
    <property type="entry name" value="MFS_1"/>
    <property type="match status" value="1"/>
</dbReference>
<dbReference type="PROSITE" id="PS50850">
    <property type="entry name" value="MFS"/>
    <property type="match status" value="1"/>
</dbReference>
<gene>
    <name evidence="9" type="ORF">HH212_15610</name>
</gene>
<feature type="domain" description="Major facilitator superfamily (MFS) profile" evidence="8">
    <location>
        <begin position="36"/>
        <end position="475"/>
    </location>
</feature>
<feature type="transmembrane region" description="Helical" evidence="7">
    <location>
        <begin position="251"/>
        <end position="267"/>
    </location>
</feature>
<evidence type="ECO:0000256" key="5">
    <source>
        <dbReference type="ARBA" id="ARBA00023136"/>
    </source>
</evidence>
<feature type="transmembrane region" description="Helical" evidence="7">
    <location>
        <begin position="446"/>
        <end position="469"/>
    </location>
</feature>
<dbReference type="GO" id="GO:0022857">
    <property type="term" value="F:transmembrane transporter activity"/>
    <property type="evidence" value="ECO:0007669"/>
    <property type="project" value="InterPro"/>
</dbReference>
<dbReference type="Gene3D" id="1.20.1720.10">
    <property type="entry name" value="Multidrug resistance protein D"/>
    <property type="match status" value="1"/>
</dbReference>
<evidence type="ECO:0000259" key="8">
    <source>
        <dbReference type="PROSITE" id="PS50850"/>
    </source>
</evidence>
<evidence type="ECO:0000313" key="10">
    <source>
        <dbReference type="Proteomes" id="UP000502415"/>
    </source>
</evidence>
<keyword evidence="10" id="KW-1185">Reference proteome</keyword>
<evidence type="ECO:0000256" key="6">
    <source>
        <dbReference type="SAM" id="MobiDB-lite"/>
    </source>
</evidence>
<dbReference type="PANTHER" id="PTHR42718">
    <property type="entry name" value="MAJOR FACILITATOR SUPERFAMILY MULTIDRUG TRANSPORTER MFSC"/>
    <property type="match status" value="1"/>
</dbReference>
<dbReference type="AlphaFoldDB" id="A0A7Z2VYK1"/>
<keyword evidence="5 7" id="KW-0472">Membrane</keyword>
<feature type="transmembrane region" description="Helical" evidence="7">
    <location>
        <begin position="190"/>
        <end position="210"/>
    </location>
</feature>
<evidence type="ECO:0000256" key="3">
    <source>
        <dbReference type="ARBA" id="ARBA00022692"/>
    </source>
</evidence>